<proteinExistence type="predicted"/>
<dbReference type="InterPro" id="IPR031935">
    <property type="entry name" value="DUF4770"/>
</dbReference>
<gene>
    <name evidence="2" type="ORF">O3G_MSEX003025</name>
</gene>
<reference evidence="2" key="1">
    <citation type="journal article" date="2016" name="Insect Biochem. Mol. Biol.">
        <title>Multifaceted biological insights from a draft genome sequence of the tobacco hornworm moth, Manduca sexta.</title>
        <authorList>
            <person name="Kanost M.R."/>
            <person name="Arrese E.L."/>
            <person name="Cao X."/>
            <person name="Chen Y.R."/>
            <person name="Chellapilla S."/>
            <person name="Goldsmith M.R."/>
            <person name="Grosse-Wilde E."/>
            <person name="Heckel D.G."/>
            <person name="Herndon N."/>
            <person name="Jiang H."/>
            <person name="Papanicolaou A."/>
            <person name="Qu J."/>
            <person name="Soulages J.L."/>
            <person name="Vogel H."/>
            <person name="Walters J."/>
            <person name="Waterhouse R.M."/>
            <person name="Ahn S.J."/>
            <person name="Almeida F.C."/>
            <person name="An C."/>
            <person name="Aqrawi P."/>
            <person name="Bretschneider A."/>
            <person name="Bryant W.B."/>
            <person name="Bucks S."/>
            <person name="Chao H."/>
            <person name="Chevignon G."/>
            <person name="Christen J.M."/>
            <person name="Clarke D.F."/>
            <person name="Dittmer N.T."/>
            <person name="Ferguson L.C.F."/>
            <person name="Garavelou S."/>
            <person name="Gordon K.H.J."/>
            <person name="Gunaratna R.T."/>
            <person name="Han Y."/>
            <person name="Hauser F."/>
            <person name="He Y."/>
            <person name="Heidel-Fischer H."/>
            <person name="Hirsh A."/>
            <person name="Hu Y."/>
            <person name="Jiang H."/>
            <person name="Kalra D."/>
            <person name="Klinner C."/>
            <person name="Konig C."/>
            <person name="Kovar C."/>
            <person name="Kroll A.R."/>
            <person name="Kuwar S.S."/>
            <person name="Lee S.L."/>
            <person name="Lehman R."/>
            <person name="Li K."/>
            <person name="Li Z."/>
            <person name="Liang H."/>
            <person name="Lovelace S."/>
            <person name="Lu Z."/>
            <person name="Mansfield J.H."/>
            <person name="McCulloch K.J."/>
            <person name="Mathew T."/>
            <person name="Morton B."/>
            <person name="Muzny D.M."/>
            <person name="Neunemann D."/>
            <person name="Ongeri F."/>
            <person name="Pauchet Y."/>
            <person name="Pu L.L."/>
            <person name="Pyrousis I."/>
            <person name="Rao X.J."/>
            <person name="Redding A."/>
            <person name="Roesel C."/>
            <person name="Sanchez-Gracia A."/>
            <person name="Schaack S."/>
            <person name="Shukla A."/>
            <person name="Tetreau G."/>
            <person name="Wang Y."/>
            <person name="Xiong G.H."/>
            <person name="Traut W."/>
            <person name="Walsh T.K."/>
            <person name="Worley K.C."/>
            <person name="Wu D."/>
            <person name="Wu W."/>
            <person name="Wu Y.Q."/>
            <person name="Zhang X."/>
            <person name="Zou Z."/>
            <person name="Zucker H."/>
            <person name="Briscoe A.D."/>
            <person name="Burmester T."/>
            <person name="Clem R.J."/>
            <person name="Feyereisen R."/>
            <person name="Grimmelikhuijzen C.J.P."/>
            <person name="Hamodrakas S.J."/>
            <person name="Hansson B.S."/>
            <person name="Huguet E."/>
            <person name="Jermiin L.S."/>
            <person name="Lan Q."/>
            <person name="Lehman H.K."/>
            <person name="Lorenzen M."/>
            <person name="Merzendorfer H."/>
            <person name="Michalopoulos I."/>
            <person name="Morton D.B."/>
            <person name="Muthukrishnan S."/>
            <person name="Oakeshott J.G."/>
            <person name="Palmer W."/>
            <person name="Park Y."/>
            <person name="Passarelli A.L."/>
            <person name="Rozas J."/>
            <person name="Schwartz L.M."/>
            <person name="Smith W."/>
            <person name="Southgate A."/>
            <person name="Vilcinskas A."/>
            <person name="Vogt R."/>
            <person name="Wang P."/>
            <person name="Werren J."/>
            <person name="Yu X.Q."/>
            <person name="Zhou J.J."/>
            <person name="Brown S.J."/>
            <person name="Scherer S.E."/>
            <person name="Richards S."/>
            <person name="Blissard G.W."/>
        </authorList>
    </citation>
    <scope>NUCLEOTIDE SEQUENCE</scope>
</reference>
<dbReference type="Proteomes" id="UP000791440">
    <property type="component" value="Unassembled WGS sequence"/>
</dbReference>
<dbReference type="Pfam" id="PF15994">
    <property type="entry name" value="DUF4770"/>
    <property type="match status" value="1"/>
</dbReference>
<accession>A0A921YR05</accession>
<name>A0A921YR05_MANSE</name>
<keyword evidence="3" id="KW-1185">Reference proteome</keyword>
<feature type="domain" description="DUF4770" evidence="1">
    <location>
        <begin position="82"/>
        <end position="237"/>
    </location>
</feature>
<evidence type="ECO:0000313" key="2">
    <source>
        <dbReference type="EMBL" id="KAG6443775.1"/>
    </source>
</evidence>
<dbReference type="AlphaFoldDB" id="A0A921YR05"/>
<evidence type="ECO:0000313" key="3">
    <source>
        <dbReference type="Proteomes" id="UP000791440"/>
    </source>
</evidence>
<dbReference type="PANTHER" id="PTHR41967:SF6">
    <property type="entry name" value="FI19406P1-RELATED"/>
    <property type="match status" value="1"/>
</dbReference>
<reference evidence="2" key="2">
    <citation type="submission" date="2020-12" db="EMBL/GenBank/DDBJ databases">
        <authorList>
            <person name="Kanost M."/>
        </authorList>
    </citation>
    <scope>NUCLEOTIDE SEQUENCE</scope>
</reference>
<organism evidence="2 3">
    <name type="scientific">Manduca sexta</name>
    <name type="common">Tobacco hawkmoth</name>
    <name type="synonym">Tobacco hornworm</name>
    <dbReference type="NCBI Taxonomy" id="7130"/>
    <lineage>
        <taxon>Eukaryota</taxon>
        <taxon>Metazoa</taxon>
        <taxon>Ecdysozoa</taxon>
        <taxon>Arthropoda</taxon>
        <taxon>Hexapoda</taxon>
        <taxon>Insecta</taxon>
        <taxon>Pterygota</taxon>
        <taxon>Neoptera</taxon>
        <taxon>Endopterygota</taxon>
        <taxon>Lepidoptera</taxon>
        <taxon>Glossata</taxon>
        <taxon>Ditrysia</taxon>
        <taxon>Bombycoidea</taxon>
        <taxon>Sphingidae</taxon>
        <taxon>Sphinginae</taxon>
        <taxon>Sphingini</taxon>
        <taxon>Manduca</taxon>
    </lineage>
</organism>
<evidence type="ECO:0000259" key="1">
    <source>
        <dbReference type="Pfam" id="PF15994"/>
    </source>
</evidence>
<protein>
    <recommendedName>
        <fullName evidence="1">DUF4770 domain-containing protein</fullName>
    </recommendedName>
</protein>
<comment type="caution">
    <text evidence="2">The sequence shown here is derived from an EMBL/GenBank/DDBJ whole genome shotgun (WGS) entry which is preliminary data.</text>
</comment>
<dbReference type="PANTHER" id="PTHR41967">
    <property type="entry name" value="FI19406P1-RELATED"/>
    <property type="match status" value="1"/>
</dbReference>
<sequence length="510" mass="60049">MRENIENKPYNEKVGAWLRYLKELRYYFYREAKRKEKSINDEVGPPWYIELSSCQRDVLNDLKTNIHQDLLEDLPNRIRKSLSDLGVTLKIPRKILMQAMNDSVEDPGIFIWNLYRAVYKKSPSELRGRYDMNSMILMSSLVFIDLEECIQELENLTQMKTPPPPVPQENIKKYYQPKSYEKLCKDHAFMIKRKERNKKEKQTERVCTYKFWEPPNALHIKKYYQPKVRYGEYLQQMYVPFYSSTPSTSKKKGKPSPLGYKFRVRSKESYEKLCKDHAFMIKRKERNKKEKQTERVCTYKFWEPPNALRNSDAKNAAIAIKQRMIRQKAKVKHKSLYKNIQYHVGGVSFSGGTPVYLLNNVALLPTGYMLIHGGIVYYNGENITCIQGFWKYPREVKVQCEETCDCVSKWENVIMGYLKESKCKCGHLYDYYNEGKVKEKFFHPPTKSGTFWMDNAKVFQSDPMEDFIKDSIRDALMSVEPTPEPSIPTILPSSLSEKDLLAVGDRFVNM</sequence>
<dbReference type="EMBL" id="JH668305">
    <property type="protein sequence ID" value="KAG6443775.1"/>
    <property type="molecule type" value="Genomic_DNA"/>
</dbReference>